<dbReference type="RefSeq" id="WP_084720752.1">
    <property type="nucleotide sequence ID" value="NZ_BJYZ01000021.1"/>
</dbReference>
<sequence>MTSLINTPVTEPVIPSANDRITGEGITNVSRRGVLKGIVAGGGLVLAARIMPVGRPFAQTATAYGAAAMPHGTVNAPSAFISIAKDGTVTIVCHRSEMGQGVRTGMPQIVADELEADWSRVRVVNATGDEEKYGNQDTDGSRSTRHFMPAMREAGASARMMLEQTAAKRWGVDPSEVSASNHEVVHKASGRKLGYGELAEEAAILEVPAKDQIKLKTPDQFRYIGKGLPLADGFDITVGKAMYGFDTWMEGMNYAVVARPPVFGGKVASLDDSEAKKIPGVLKIVRIEGTPAPAKFMPLGGVAVIAKNTWAAMKGRDALKITWDDGPHKSYDSEAYRAQMEETARKPAKVVRNEGDVDAALGKAAKKLEAEYYIPHLAQAPMEPPAATVRIKDGKCDVWACVQAPQITRTDIAEKLGMKFEDVTVHVTLLGGGFGRKSKPDFAVEAALLAKEMNGAPVKLLWTREDDIRHGYYHTVSAERIEAGMDANGKPVAWLHRSVAPSIVSIFAPDPKHQGAFELGMGLVDVPFDIPNLRCENGEAEAHARIGWFRSVSNIPHAFAIQSFAAEMAHAAGKDQKDYLLELMGPARVAELKSLDTLWNYGESTKMYPVDVGRLRHVTELVAEKAGWGRKVPERHGLGIAAHRSFVTYVATVVEAAVAEDGTLSIPRIDVAIDCGNVVNPDRIRSQVEGACIMGLSLALSSEISFKDGRVVQGNFDDYVVARIDQAPREINVHIVPSNWDLAPGGVGEPGLPPLAPALTNAIFAATGKRIRTLPIGEQLKA</sequence>
<gene>
    <name evidence="2" type="ORF">SAE02_44890</name>
</gene>
<dbReference type="SMART" id="SM01008">
    <property type="entry name" value="Ald_Xan_dh_C"/>
    <property type="match status" value="1"/>
</dbReference>
<dbReference type="InterPro" id="IPR000674">
    <property type="entry name" value="Ald_Oxase/Xan_DH_a/b"/>
</dbReference>
<name>A0A512DV40_9PROT</name>
<accession>A0A512DV40</accession>
<comment type="caution">
    <text evidence="2">The sequence shown here is derived from an EMBL/GenBank/DDBJ whole genome shotgun (WGS) entry which is preliminary data.</text>
</comment>
<dbReference type="InterPro" id="IPR052516">
    <property type="entry name" value="N-heterocyclic_Hydroxylase"/>
</dbReference>
<dbReference type="GO" id="GO:0016491">
    <property type="term" value="F:oxidoreductase activity"/>
    <property type="evidence" value="ECO:0007669"/>
    <property type="project" value="InterPro"/>
</dbReference>
<dbReference type="InterPro" id="IPR012368">
    <property type="entry name" value="OxRdtase_Mopterin-bd_su_IorB"/>
</dbReference>
<dbReference type="Pfam" id="PF02738">
    <property type="entry name" value="MoCoBD_1"/>
    <property type="match status" value="1"/>
</dbReference>
<dbReference type="Pfam" id="PF20256">
    <property type="entry name" value="MoCoBD_2"/>
    <property type="match status" value="2"/>
</dbReference>
<dbReference type="InterPro" id="IPR008274">
    <property type="entry name" value="AldOxase/xan_DH_MoCoBD1"/>
</dbReference>
<dbReference type="PANTHER" id="PTHR47495">
    <property type="entry name" value="ALDEHYDE DEHYDROGENASE"/>
    <property type="match status" value="1"/>
</dbReference>
<dbReference type="PANTHER" id="PTHR47495:SF3">
    <property type="entry name" value="BLR6219 PROTEIN"/>
    <property type="match status" value="1"/>
</dbReference>
<protein>
    <submittedName>
        <fullName evidence="2">Aldehyde dehydrogenase</fullName>
    </submittedName>
</protein>
<dbReference type="OrthoDB" id="9767994at2"/>
<dbReference type="Gene3D" id="3.30.365.10">
    <property type="entry name" value="Aldehyde oxidase/xanthine dehydrogenase, molybdopterin binding domain"/>
    <property type="match status" value="4"/>
</dbReference>
<evidence type="ECO:0000313" key="3">
    <source>
        <dbReference type="Proteomes" id="UP000321523"/>
    </source>
</evidence>
<dbReference type="PIRSF" id="PIRSF036389">
    <property type="entry name" value="IOR_B"/>
    <property type="match status" value="1"/>
</dbReference>
<dbReference type="AlphaFoldDB" id="A0A512DV40"/>
<proteinExistence type="predicted"/>
<organism evidence="2 3">
    <name type="scientific">Skermanella aerolata</name>
    <dbReference type="NCBI Taxonomy" id="393310"/>
    <lineage>
        <taxon>Bacteria</taxon>
        <taxon>Pseudomonadati</taxon>
        <taxon>Pseudomonadota</taxon>
        <taxon>Alphaproteobacteria</taxon>
        <taxon>Rhodospirillales</taxon>
        <taxon>Azospirillaceae</taxon>
        <taxon>Skermanella</taxon>
    </lineage>
</organism>
<reference evidence="2 3" key="1">
    <citation type="submission" date="2019-07" db="EMBL/GenBank/DDBJ databases">
        <title>Whole genome shotgun sequence of Skermanella aerolata NBRC 106429.</title>
        <authorList>
            <person name="Hosoyama A."/>
            <person name="Uohara A."/>
            <person name="Ohji S."/>
            <person name="Ichikawa N."/>
        </authorList>
    </citation>
    <scope>NUCLEOTIDE SEQUENCE [LARGE SCALE GENOMIC DNA]</scope>
    <source>
        <strain evidence="2 3">NBRC 106429</strain>
    </source>
</reference>
<evidence type="ECO:0000313" key="2">
    <source>
        <dbReference type="EMBL" id="GEO40341.1"/>
    </source>
</evidence>
<dbReference type="EMBL" id="BJYZ01000021">
    <property type="protein sequence ID" value="GEO40341.1"/>
    <property type="molecule type" value="Genomic_DNA"/>
</dbReference>
<dbReference type="SUPFAM" id="SSF56003">
    <property type="entry name" value="Molybdenum cofactor-binding domain"/>
    <property type="match status" value="2"/>
</dbReference>
<feature type="domain" description="Aldehyde oxidase/xanthine dehydrogenase a/b hammerhead" evidence="1">
    <location>
        <begin position="238"/>
        <end position="327"/>
    </location>
</feature>
<dbReference type="InterPro" id="IPR046867">
    <property type="entry name" value="AldOxase/xan_DH_MoCoBD2"/>
</dbReference>
<dbReference type="PROSITE" id="PS51318">
    <property type="entry name" value="TAT"/>
    <property type="match status" value="1"/>
</dbReference>
<dbReference type="InterPro" id="IPR006311">
    <property type="entry name" value="TAT_signal"/>
</dbReference>
<dbReference type="InterPro" id="IPR037165">
    <property type="entry name" value="AldOxase/xan_DH_Mopterin-bd_sf"/>
</dbReference>
<dbReference type="Proteomes" id="UP000321523">
    <property type="component" value="Unassembled WGS sequence"/>
</dbReference>
<dbReference type="Gene3D" id="3.90.1170.50">
    <property type="entry name" value="Aldehyde oxidase/xanthine dehydrogenase, a/b hammerhead"/>
    <property type="match status" value="1"/>
</dbReference>
<keyword evidence="3" id="KW-1185">Reference proteome</keyword>
<evidence type="ECO:0000259" key="1">
    <source>
        <dbReference type="SMART" id="SM01008"/>
    </source>
</evidence>